<sequence>MKTVTNQIQGT</sequence>
<protein>
    <submittedName>
        <fullName evidence="1">Uncharacterized protein</fullName>
    </submittedName>
</protein>
<dbReference type="EMBL" id="GBRH01240782">
    <property type="protein sequence ID" value="JAD57113.1"/>
    <property type="molecule type" value="Transcribed_RNA"/>
</dbReference>
<proteinExistence type="predicted"/>
<organism evidence="1">
    <name type="scientific">Arundo donax</name>
    <name type="common">Giant reed</name>
    <name type="synonym">Donax arundinaceus</name>
    <dbReference type="NCBI Taxonomy" id="35708"/>
    <lineage>
        <taxon>Eukaryota</taxon>
        <taxon>Viridiplantae</taxon>
        <taxon>Streptophyta</taxon>
        <taxon>Embryophyta</taxon>
        <taxon>Tracheophyta</taxon>
        <taxon>Spermatophyta</taxon>
        <taxon>Magnoliopsida</taxon>
        <taxon>Liliopsida</taxon>
        <taxon>Poales</taxon>
        <taxon>Poaceae</taxon>
        <taxon>PACMAD clade</taxon>
        <taxon>Arundinoideae</taxon>
        <taxon>Arundineae</taxon>
        <taxon>Arundo</taxon>
    </lineage>
</organism>
<name>A0A0A9B4T1_ARUDO</name>
<accession>A0A0A9B4T1</accession>
<reference evidence="1" key="2">
    <citation type="journal article" date="2015" name="Data Brief">
        <title>Shoot transcriptome of the giant reed, Arundo donax.</title>
        <authorList>
            <person name="Barrero R.A."/>
            <person name="Guerrero F.D."/>
            <person name="Moolhuijzen P."/>
            <person name="Goolsby J.A."/>
            <person name="Tidwell J."/>
            <person name="Bellgard S.E."/>
            <person name="Bellgard M.I."/>
        </authorList>
    </citation>
    <scope>NUCLEOTIDE SEQUENCE</scope>
    <source>
        <tissue evidence="1">Shoot tissue taken approximately 20 cm above the soil surface</tissue>
    </source>
</reference>
<evidence type="ECO:0000313" key="1">
    <source>
        <dbReference type="EMBL" id="JAD57113.1"/>
    </source>
</evidence>
<reference evidence="1" key="1">
    <citation type="submission" date="2014-09" db="EMBL/GenBank/DDBJ databases">
        <authorList>
            <person name="Magalhaes I.L.F."/>
            <person name="Oliveira U."/>
            <person name="Santos F.R."/>
            <person name="Vidigal T.H.D.A."/>
            <person name="Brescovit A.D."/>
            <person name="Santos A.J."/>
        </authorList>
    </citation>
    <scope>NUCLEOTIDE SEQUENCE</scope>
    <source>
        <tissue evidence="1">Shoot tissue taken approximately 20 cm above the soil surface</tissue>
    </source>
</reference>